<feature type="compositionally biased region" description="Basic and acidic residues" evidence="9">
    <location>
        <begin position="512"/>
        <end position="531"/>
    </location>
</feature>
<keyword evidence="7" id="KW-0975">Bacterial flagellum</keyword>
<dbReference type="GO" id="GO:0044781">
    <property type="term" value="P:bacterial-type flagellum organization"/>
    <property type="evidence" value="ECO:0007669"/>
    <property type="project" value="InterPro"/>
</dbReference>
<gene>
    <name evidence="11" type="ORF">FBQ73_08185</name>
</gene>
<evidence type="ECO:0000313" key="11">
    <source>
        <dbReference type="EMBL" id="TLX44049.1"/>
    </source>
</evidence>
<feature type="region of interest" description="Disordered" evidence="9">
    <location>
        <begin position="140"/>
        <end position="566"/>
    </location>
</feature>
<comment type="subcellular location">
    <subcellularLocation>
        <location evidence="1">Bacterial flagellum basal body</location>
    </subcellularLocation>
    <subcellularLocation>
        <location evidence="2">Cell membrane</location>
    </subcellularLocation>
</comment>
<dbReference type="Pfam" id="PF04347">
    <property type="entry name" value="FliO"/>
    <property type="match status" value="1"/>
</dbReference>
<evidence type="ECO:0000256" key="5">
    <source>
        <dbReference type="ARBA" id="ARBA00022989"/>
    </source>
</evidence>
<evidence type="ECO:0000256" key="6">
    <source>
        <dbReference type="ARBA" id="ARBA00023136"/>
    </source>
</evidence>
<feature type="compositionally biased region" description="Low complexity" evidence="9">
    <location>
        <begin position="380"/>
        <end position="391"/>
    </location>
</feature>
<sequence>MGVSPTAFRGPQAHESALHQSGGMMLQQLFGSQLALPIRLAIAVVVIGALLAVTVLVMRRLTSRGRGPVRSGRAGPRLAVLDSVAVDQRRRLVLVRRDEVEHLLLVGGASDIVVEHQIAVEDEDAAIAASPAPALAASREAPALQRAAGRRGLQAPAAPPSPEALAAATVAPQIAPTLPTPEPAPAAAFAPPPAATAPAPAAPREDRRPLPSRRPLLRNESPASAPRAVRPAAEAPAITPPAPSAYTARPASQSPLMAPAPAVEPDAVRLAPAEPRKAPEIELAPPARVEPAPLPRMEPARSEAPAIDGRLDDLAHRLDAALAHSAPAHPAPPEPQLSLADLLGETPEKPVESDAAAKETAPRDIAPKAEPGVAHKSESAPEPAIQPEPAIDSPQVRPSDRPLSRFLYQSRSRSEPRVGDEVRPRLDPLRAERPSEDGARPAAPARVEPPLRPREFAFRPLEASPREPATREASALDASRREPPALREITREPLRTSEPAATLPRPQGTVDTKTETANEVKAEAKAEEDAPSRAGFIPTVAPKATETAPDAPVVAPEPKAKDPLDDFDAEMANLLGRSSARGH</sequence>
<evidence type="ECO:0000256" key="9">
    <source>
        <dbReference type="SAM" id="MobiDB-lite"/>
    </source>
</evidence>
<evidence type="ECO:0000256" key="1">
    <source>
        <dbReference type="ARBA" id="ARBA00004117"/>
    </source>
</evidence>
<evidence type="ECO:0000256" key="3">
    <source>
        <dbReference type="ARBA" id="ARBA00022475"/>
    </source>
</evidence>
<proteinExistence type="inferred from homology"/>
<keyword evidence="5 10" id="KW-1133">Transmembrane helix</keyword>
<comment type="caution">
    <text evidence="11">The sequence shown here is derived from an EMBL/GenBank/DDBJ whole genome shotgun (WGS) entry which is preliminary data.</text>
</comment>
<feature type="compositionally biased region" description="Low complexity" evidence="9">
    <location>
        <begin position="218"/>
        <end position="237"/>
    </location>
</feature>
<evidence type="ECO:0000313" key="12">
    <source>
        <dbReference type="Proteomes" id="UP000305131"/>
    </source>
</evidence>
<protein>
    <recommendedName>
        <fullName evidence="13">Flagellar biosynthesis protein FliO</fullName>
    </recommendedName>
</protein>
<reference evidence="11 12" key="1">
    <citation type="submission" date="2019-05" db="EMBL/GenBank/DDBJ databases">
        <authorList>
            <person name="Zhou X."/>
        </authorList>
    </citation>
    <scope>NUCLEOTIDE SEQUENCE [LARGE SCALE GENOMIC DNA]</scope>
    <source>
        <strain evidence="11 12">DSM 432</strain>
    </source>
</reference>
<evidence type="ECO:0008006" key="13">
    <source>
        <dbReference type="Google" id="ProtNLM"/>
    </source>
</evidence>
<feature type="compositionally biased region" description="Basic and acidic residues" evidence="9">
    <location>
        <begin position="346"/>
        <end position="379"/>
    </location>
</feature>
<keyword evidence="3" id="KW-1003">Cell membrane</keyword>
<comment type="similarity">
    <text evidence="8">Belongs to the FliO/MopB family.</text>
</comment>
<feature type="compositionally biased region" description="Pro residues" evidence="9">
    <location>
        <begin position="178"/>
        <end position="195"/>
    </location>
</feature>
<evidence type="ECO:0000256" key="8">
    <source>
        <dbReference type="ARBA" id="ARBA00037937"/>
    </source>
</evidence>
<feature type="compositionally biased region" description="Basic and acidic residues" evidence="9">
    <location>
        <begin position="412"/>
        <end position="439"/>
    </location>
</feature>
<dbReference type="PANTHER" id="PTHR38766:SF1">
    <property type="entry name" value="FLAGELLAR PROTEIN FLIO"/>
    <property type="match status" value="1"/>
</dbReference>
<feature type="compositionally biased region" description="Basic and acidic residues" evidence="9">
    <location>
        <begin position="478"/>
        <end position="495"/>
    </location>
</feature>
<name>A0A6C1KID4_XANAU</name>
<dbReference type="GO" id="GO:0009425">
    <property type="term" value="C:bacterial-type flagellum basal body"/>
    <property type="evidence" value="ECO:0007669"/>
    <property type="project" value="UniProtKB-SubCell"/>
</dbReference>
<dbReference type="PANTHER" id="PTHR38766">
    <property type="entry name" value="FLAGELLAR PROTEIN FLIO"/>
    <property type="match status" value="1"/>
</dbReference>
<dbReference type="InterPro" id="IPR022781">
    <property type="entry name" value="Flagellar_biosynth_FliO"/>
</dbReference>
<dbReference type="EMBL" id="VAUP01000015">
    <property type="protein sequence ID" value="TLX44049.1"/>
    <property type="molecule type" value="Genomic_DNA"/>
</dbReference>
<evidence type="ECO:0000256" key="10">
    <source>
        <dbReference type="SAM" id="Phobius"/>
    </source>
</evidence>
<evidence type="ECO:0000256" key="7">
    <source>
        <dbReference type="ARBA" id="ARBA00023143"/>
    </source>
</evidence>
<feature type="compositionally biased region" description="Basic and acidic residues" evidence="9">
    <location>
        <begin position="309"/>
        <end position="319"/>
    </location>
</feature>
<dbReference type="Proteomes" id="UP000305131">
    <property type="component" value="Unassembled WGS sequence"/>
</dbReference>
<dbReference type="AlphaFoldDB" id="A0A6C1KID4"/>
<dbReference type="OrthoDB" id="8456606at2"/>
<accession>A0A6C1KID4</accession>
<dbReference type="GO" id="GO:0005886">
    <property type="term" value="C:plasma membrane"/>
    <property type="evidence" value="ECO:0007669"/>
    <property type="project" value="UniProtKB-SubCell"/>
</dbReference>
<keyword evidence="4 10" id="KW-0812">Transmembrane</keyword>
<keyword evidence="6 10" id="KW-0472">Membrane</keyword>
<organism evidence="11 12">
    <name type="scientific">Xanthobacter autotrophicus</name>
    <dbReference type="NCBI Taxonomy" id="280"/>
    <lineage>
        <taxon>Bacteria</taxon>
        <taxon>Pseudomonadati</taxon>
        <taxon>Pseudomonadota</taxon>
        <taxon>Alphaproteobacteria</taxon>
        <taxon>Hyphomicrobiales</taxon>
        <taxon>Xanthobacteraceae</taxon>
        <taxon>Xanthobacter</taxon>
    </lineage>
</organism>
<feature type="transmembrane region" description="Helical" evidence="10">
    <location>
        <begin position="34"/>
        <end position="57"/>
    </location>
</feature>
<evidence type="ECO:0000256" key="2">
    <source>
        <dbReference type="ARBA" id="ARBA00004236"/>
    </source>
</evidence>
<dbReference type="InterPro" id="IPR052205">
    <property type="entry name" value="FliO/MopB"/>
</dbReference>
<evidence type="ECO:0000256" key="4">
    <source>
        <dbReference type="ARBA" id="ARBA00022692"/>
    </source>
</evidence>